<accession>A7ITV8</accession>
<proteinExistence type="predicted"/>
<reference evidence="1 2" key="1">
    <citation type="journal article" date="2007" name="Virology">
        <title>Sequence and annotation of the 314-kb MT325 and the 321-kb FR483 viruses that infect Chlorella Pbi.</title>
        <authorList>
            <person name="Fitzgerald L.A."/>
            <person name="Graves M.V."/>
            <person name="Li X."/>
            <person name="Feldblyum T."/>
            <person name="Hartigan J."/>
            <person name="Van Etten J.L."/>
        </authorList>
    </citation>
    <scope>NUCLEOTIDE SEQUENCE [LARGE SCALE GENOMIC DNA]</scope>
    <source>
        <strain evidence="1 2">MT325</strain>
    </source>
</reference>
<evidence type="ECO:0000313" key="2">
    <source>
        <dbReference type="Proteomes" id="UP000246715"/>
    </source>
</evidence>
<sequence>MPSRKSLMISFERWGLPTHFTSSIGSTHQKALVFITLECFLIARRSSSSCSVLESCPFLYPRKLLRWV</sequence>
<evidence type="ECO:0000313" key="1">
    <source>
        <dbReference type="EMBL" id="ABT13782.1"/>
    </source>
</evidence>
<name>A7ITV8_PBCVM</name>
<gene>
    <name evidence="1" type="primary">m228L</name>
    <name evidence="1" type="ORF">MT325_m228L</name>
</gene>
<organismHost>
    <name type="scientific">Paramecium bursaria</name>
    <dbReference type="NCBI Taxonomy" id="74790"/>
</organismHost>
<protein>
    <submittedName>
        <fullName evidence="1">Uncharacterized protein m228L</fullName>
    </submittedName>
</protein>
<organism evidence="1 2">
    <name type="scientific">Paramecium bursaria Chlorella virus MT325</name>
    <name type="common">PBCV-MT325</name>
    <dbReference type="NCBI Taxonomy" id="346932"/>
    <lineage>
        <taxon>Viruses</taxon>
        <taxon>Varidnaviria</taxon>
        <taxon>Bamfordvirae</taxon>
        <taxon>Nucleocytoviricota</taxon>
        <taxon>Megaviricetes</taxon>
        <taxon>Algavirales</taxon>
        <taxon>Phycodnaviridae</taxon>
        <taxon>Chlorovirus</taxon>
        <taxon>Chlorovirus conductrix</taxon>
        <taxon>Paramecium bursaria Chlorella virus A1</taxon>
    </lineage>
</organism>
<dbReference type="Proteomes" id="UP000246715">
    <property type="component" value="Segment"/>
</dbReference>
<dbReference type="EMBL" id="DQ491001">
    <property type="protein sequence ID" value="ABT13782.1"/>
    <property type="molecule type" value="Genomic_DNA"/>
</dbReference>